<name>A5F9K8_CLOK5</name>
<dbReference type="KEGG" id="ckl:CKL_4055"/>
<evidence type="ECO:0000259" key="1">
    <source>
        <dbReference type="Pfam" id="PF14594"/>
    </source>
</evidence>
<evidence type="ECO:0000313" key="2">
    <source>
        <dbReference type="EMBL" id="ABQ23654.1"/>
    </source>
</evidence>
<accession>A5F9K8</accession>
<proteinExistence type="predicted"/>
<keyword evidence="2" id="KW-0614">Plasmid</keyword>
<dbReference type="Proteomes" id="UP000002411">
    <property type="component" value="Plasmid pCKL555A"/>
</dbReference>
<geneLocation type="plasmid" evidence="2 3">
    <name>pCKL555A</name>
</geneLocation>
<dbReference type="InterPro" id="IPR029432">
    <property type="entry name" value="Gp28/Gp37-like_dom"/>
</dbReference>
<feature type="domain" description="Gp28/Gp37-like" evidence="1">
    <location>
        <begin position="5"/>
        <end position="347"/>
    </location>
</feature>
<reference evidence="2 3" key="1">
    <citation type="journal article" date="2008" name="Proc. Natl. Acad. Sci. U.S.A.">
        <title>The genome of Clostridium kluyveri, a strict anaerobe with unique metabolic features.</title>
        <authorList>
            <person name="Seedorf H."/>
            <person name="Fricke W.F."/>
            <person name="Veith B."/>
            <person name="Brueggemann H."/>
            <person name="Liesegang H."/>
            <person name="Strittmatter A."/>
            <person name="Miethke M."/>
            <person name="Buckel W."/>
            <person name="Hinderberger J."/>
            <person name="Li F."/>
            <person name="Hagemeier C."/>
            <person name="Thauer R.K."/>
            <person name="Gottschalk G."/>
        </authorList>
    </citation>
    <scope>NUCLEOTIDE SEQUENCE [LARGE SCALE GENOMIC DNA]</scope>
    <source>
        <strain evidence="3">ATCC 8527 / DSM 555 / NCIMB 10680</strain>
        <plasmid evidence="2 3">pCKL555A</plasmid>
    </source>
</reference>
<dbReference type="AlphaFoldDB" id="A5F9K8"/>
<evidence type="ECO:0000313" key="3">
    <source>
        <dbReference type="Proteomes" id="UP000002411"/>
    </source>
</evidence>
<dbReference type="eggNOG" id="ENOG502Z9TX">
    <property type="taxonomic scope" value="Bacteria"/>
</dbReference>
<sequence length="365" mass="41277">MKKVPMRIIDKDFNLLGEIDDYESLQFIRRFYKVGEFELHINMDKANTDTLVKNNLIILGSSLNKVGIIMHRENSVDDNGVDELIIKGPTLKGIMSRRLIVPPVNGNGYDSQTGSIETILKAFVNNHVINPTDADRKILQAAIAPDQQRGKQDKWRSRFEVLSDKLAEIGEYASMGWDVVLDIYNNKWIFDVVEGRDLTVDQDTLPPVIFSTDFDNITNPHLIQSLINTANVGYAGGHGDDADRLIQQMGSSTGVERMETFLDCSQAEDVAELTSMAQQKLNELKEIKTFEFEIIPDNTFIYEQDYDLGDTVTAQSRKWAVTINCQIIEVKEIYEVSGFKLQATFGTNIPSLLTVFKRNSKKVVR</sequence>
<protein>
    <submittedName>
        <fullName evidence="2">Phage related protein</fullName>
    </submittedName>
</protein>
<gene>
    <name evidence="2" type="ordered locus">CKL_4055</name>
</gene>
<dbReference type="RefSeq" id="WP_011930401.1">
    <property type="nucleotide sequence ID" value="NC_009466.1"/>
</dbReference>
<dbReference type="Pfam" id="PF14594">
    <property type="entry name" value="Sipho_Gp37"/>
    <property type="match status" value="1"/>
</dbReference>
<organism evidence="2 3">
    <name type="scientific">Clostridium kluyveri (strain ATCC 8527 / DSM 555 / NBRC 12016 / NCIMB 10680 / K1)</name>
    <dbReference type="NCBI Taxonomy" id="431943"/>
    <lineage>
        <taxon>Bacteria</taxon>
        <taxon>Bacillati</taxon>
        <taxon>Bacillota</taxon>
        <taxon>Clostridia</taxon>
        <taxon>Eubacteriales</taxon>
        <taxon>Clostridiaceae</taxon>
        <taxon>Clostridium</taxon>
    </lineage>
</organism>
<dbReference type="EMBL" id="CP000674">
    <property type="protein sequence ID" value="ABQ23654.1"/>
    <property type="molecule type" value="Genomic_DNA"/>
</dbReference>
<keyword evidence="3" id="KW-1185">Reference proteome</keyword>
<dbReference type="HOGENOM" id="CLU_049006_0_0_9"/>